<dbReference type="AlphaFoldDB" id="A0AAV5JW44"/>
<protein>
    <recommendedName>
        <fullName evidence="3">Photosystem II protein I</fullName>
    </recommendedName>
</protein>
<evidence type="ECO:0008006" key="3">
    <source>
        <dbReference type="Google" id="ProtNLM"/>
    </source>
</evidence>
<proteinExistence type="predicted"/>
<name>A0AAV5JW44_9ROSI</name>
<comment type="caution">
    <text evidence="1">The sequence shown here is derived from an EMBL/GenBank/DDBJ whole genome shotgun (WGS) entry which is preliminary data.</text>
</comment>
<accession>A0AAV5JW44</accession>
<reference evidence="1 2" key="1">
    <citation type="journal article" date="2021" name="Commun. Biol.">
        <title>The genome of Shorea leprosula (Dipterocarpaceae) highlights the ecological relevance of drought in aseasonal tropical rainforests.</title>
        <authorList>
            <person name="Ng K.K.S."/>
            <person name="Kobayashi M.J."/>
            <person name="Fawcett J.A."/>
            <person name="Hatakeyama M."/>
            <person name="Paape T."/>
            <person name="Ng C.H."/>
            <person name="Ang C.C."/>
            <person name="Tnah L.H."/>
            <person name="Lee C.T."/>
            <person name="Nishiyama T."/>
            <person name="Sese J."/>
            <person name="O'Brien M.J."/>
            <person name="Copetti D."/>
            <person name="Mohd Noor M.I."/>
            <person name="Ong R.C."/>
            <person name="Putra M."/>
            <person name="Sireger I.Z."/>
            <person name="Indrioko S."/>
            <person name="Kosugi Y."/>
            <person name="Izuno A."/>
            <person name="Isagi Y."/>
            <person name="Lee S.L."/>
            <person name="Shimizu K.K."/>
        </authorList>
    </citation>
    <scope>NUCLEOTIDE SEQUENCE [LARGE SCALE GENOMIC DNA]</scope>
    <source>
        <strain evidence="1">214</strain>
    </source>
</reference>
<gene>
    <name evidence="1" type="ORF">SLEP1_g27322</name>
</gene>
<evidence type="ECO:0000313" key="1">
    <source>
        <dbReference type="EMBL" id="GKV16723.1"/>
    </source>
</evidence>
<dbReference type="EMBL" id="BPVZ01000046">
    <property type="protein sequence ID" value="GKV16723.1"/>
    <property type="molecule type" value="Genomic_DNA"/>
</dbReference>
<keyword evidence="2" id="KW-1185">Reference proteome</keyword>
<organism evidence="1 2">
    <name type="scientific">Rubroshorea leprosula</name>
    <dbReference type="NCBI Taxonomy" id="152421"/>
    <lineage>
        <taxon>Eukaryota</taxon>
        <taxon>Viridiplantae</taxon>
        <taxon>Streptophyta</taxon>
        <taxon>Embryophyta</taxon>
        <taxon>Tracheophyta</taxon>
        <taxon>Spermatophyta</taxon>
        <taxon>Magnoliopsida</taxon>
        <taxon>eudicotyledons</taxon>
        <taxon>Gunneridae</taxon>
        <taxon>Pentapetalae</taxon>
        <taxon>rosids</taxon>
        <taxon>malvids</taxon>
        <taxon>Malvales</taxon>
        <taxon>Dipterocarpaceae</taxon>
        <taxon>Rubroshorea</taxon>
    </lineage>
</organism>
<evidence type="ECO:0000313" key="2">
    <source>
        <dbReference type="Proteomes" id="UP001054252"/>
    </source>
</evidence>
<dbReference type="Proteomes" id="UP001054252">
    <property type="component" value="Unassembled WGS sequence"/>
</dbReference>
<sequence>MNSDLPLCFGFFCSSTFWDISSTKKLQYHLHYSFF</sequence>